<dbReference type="AlphaFoldDB" id="A0A8H5H5H5"/>
<organism evidence="2 3">
    <name type="scientific">Tricholomella constricta</name>
    <dbReference type="NCBI Taxonomy" id="117010"/>
    <lineage>
        <taxon>Eukaryota</taxon>
        <taxon>Fungi</taxon>
        <taxon>Dikarya</taxon>
        <taxon>Basidiomycota</taxon>
        <taxon>Agaricomycotina</taxon>
        <taxon>Agaricomycetes</taxon>
        <taxon>Agaricomycetidae</taxon>
        <taxon>Agaricales</taxon>
        <taxon>Tricholomatineae</taxon>
        <taxon>Lyophyllaceae</taxon>
        <taxon>Tricholomella</taxon>
    </lineage>
</organism>
<gene>
    <name evidence="2" type="ORF">D9615_010557</name>
</gene>
<comment type="caution">
    <text evidence="2">The sequence shown here is derived from an EMBL/GenBank/DDBJ whole genome shotgun (WGS) entry which is preliminary data.</text>
</comment>
<sequence>MGYLLAFCTATVLRIVSCWKELAVHSALGDLKLELMYVRSAYAVDPTGDFPSSGPGHLMVQIAIPRPSKTV</sequence>
<evidence type="ECO:0008006" key="4">
    <source>
        <dbReference type="Google" id="ProtNLM"/>
    </source>
</evidence>
<reference evidence="2 3" key="1">
    <citation type="journal article" date="2020" name="ISME J.">
        <title>Uncovering the hidden diversity of litter-decomposition mechanisms in mushroom-forming fungi.</title>
        <authorList>
            <person name="Floudas D."/>
            <person name="Bentzer J."/>
            <person name="Ahren D."/>
            <person name="Johansson T."/>
            <person name="Persson P."/>
            <person name="Tunlid A."/>
        </authorList>
    </citation>
    <scope>NUCLEOTIDE SEQUENCE [LARGE SCALE GENOMIC DNA]</scope>
    <source>
        <strain evidence="2 3">CBS 661.87</strain>
    </source>
</reference>
<feature type="chain" id="PRO_5033993063" description="Secreted protein" evidence="1">
    <location>
        <begin position="19"/>
        <end position="71"/>
    </location>
</feature>
<evidence type="ECO:0000313" key="2">
    <source>
        <dbReference type="EMBL" id="KAF5377083.1"/>
    </source>
</evidence>
<dbReference type="Proteomes" id="UP000565441">
    <property type="component" value="Unassembled WGS sequence"/>
</dbReference>
<evidence type="ECO:0000256" key="1">
    <source>
        <dbReference type="SAM" id="SignalP"/>
    </source>
</evidence>
<proteinExistence type="predicted"/>
<keyword evidence="1" id="KW-0732">Signal</keyword>
<evidence type="ECO:0000313" key="3">
    <source>
        <dbReference type="Proteomes" id="UP000565441"/>
    </source>
</evidence>
<dbReference type="EMBL" id="JAACJP010000025">
    <property type="protein sequence ID" value="KAF5377083.1"/>
    <property type="molecule type" value="Genomic_DNA"/>
</dbReference>
<keyword evidence="3" id="KW-1185">Reference proteome</keyword>
<name>A0A8H5H5H5_9AGAR</name>
<protein>
    <recommendedName>
        <fullName evidence="4">Secreted protein</fullName>
    </recommendedName>
</protein>
<feature type="signal peptide" evidence="1">
    <location>
        <begin position="1"/>
        <end position="18"/>
    </location>
</feature>
<accession>A0A8H5H5H5</accession>